<comment type="caution">
    <text evidence="2">The sequence shown here is derived from an EMBL/GenBank/DDBJ whole genome shotgun (WGS) entry which is preliminary data.</text>
</comment>
<dbReference type="Proteomes" id="UP001383192">
    <property type="component" value="Unassembled WGS sequence"/>
</dbReference>
<evidence type="ECO:0000313" key="3">
    <source>
        <dbReference type="Proteomes" id="UP001383192"/>
    </source>
</evidence>
<keyword evidence="3" id="KW-1185">Reference proteome</keyword>
<dbReference type="EMBL" id="JAYKXP010000254">
    <property type="protein sequence ID" value="KAK7017480.1"/>
    <property type="molecule type" value="Genomic_DNA"/>
</dbReference>
<sequence>MCNALTVPRLRPLFSPEIVHYICTYLSRAELFALTLVSRFFRDVAHWHLMDSLTVEPRTNEVSQRYVTSLIEGSSKPVVRHVMLDIAIAMYQILYAVSKACSPESTRSLAVASSIRYADWNYLSTIFTKHLAFHLPRVDTLLLKPLDSRFQFALMSAFSSTLVKLTIYSAICATRDGWSQITLPCLEDIALVQDAPVPASEDSIILLVVKFIEIPKLKHASLIAVTDGRVFSVYEFLLAFASTLESVKILGLFHYESHSQRLLPKLQRVTSFNIEADLAHGMFLLTDDGPDFLPGLKRFTIEGDWKSLDDGSYNLQWKSMKRTFTHIAGISPKPVVVCGYRGATVRNRGIFSRNMVGQLRDASGWDIRDTFMVEERRCEDMPSRRSGFIDTTPRLRHVLPVKPQNLLSDDGDSDGSDSVI</sequence>
<evidence type="ECO:0000256" key="1">
    <source>
        <dbReference type="SAM" id="MobiDB-lite"/>
    </source>
</evidence>
<dbReference type="AlphaFoldDB" id="A0AAW0AXP6"/>
<gene>
    <name evidence="2" type="ORF">VNI00_018637</name>
</gene>
<organism evidence="2 3">
    <name type="scientific">Paramarasmius palmivorus</name>
    <dbReference type="NCBI Taxonomy" id="297713"/>
    <lineage>
        <taxon>Eukaryota</taxon>
        <taxon>Fungi</taxon>
        <taxon>Dikarya</taxon>
        <taxon>Basidiomycota</taxon>
        <taxon>Agaricomycotina</taxon>
        <taxon>Agaricomycetes</taxon>
        <taxon>Agaricomycetidae</taxon>
        <taxon>Agaricales</taxon>
        <taxon>Marasmiineae</taxon>
        <taxon>Marasmiaceae</taxon>
        <taxon>Paramarasmius</taxon>
    </lineage>
</organism>
<proteinExistence type="predicted"/>
<reference evidence="2 3" key="1">
    <citation type="submission" date="2024-01" db="EMBL/GenBank/DDBJ databases">
        <title>A draft genome for a cacao thread blight-causing isolate of Paramarasmius palmivorus.</title>
        <authorList>
            <person name="Baruah I.K."/>
            <person name="Bukari Y."/>
            <person name="Amoako-Attah I."/>
            <person name="Meinhardt L.W."/>
            <person name="Bailey B.A."/>
            <person name="Cohen S.P."/>
        </authorList>
    </citation>
    <scope>NUCLEOTIDE SEQUENCE [LARGE SCALE GENOMIC DNA]</scope>
    <source>
        <strain evidence="2 3">GH-12</strain>
    </source>
</reference>
<evidence type="ECO:0000313" key="2">
    <source>
        <dbReference type="EMBL" id="KAK7017480.1"/>
    </source>
</evidence>
<accession>A0AAW0AXP6</accession>
<feature type="compositionally biased region" description="Acidic residues" evidence="1">
    <location>
        <begin position="409"/>
        <end position="420"/>
    </location>
</feature>
<evidence type="ECO:0008006" key="4">
    <source>
        <dbReference type="Google" id="ProtNLM"/>
    </source>
</evidence>
<dbReference type="CDD" id="cd09917">
    <property type="entry name" value="F-box_SF"/>
    <property type="match status" value="1"/>
</dbReference>
<name>A0AAW0AXP6_9AGAR</name>
<protein>
    <recommendedName>
        <fullName evidence="4">F-box domain-containing protein</fullName>
    </recommendedName>
</protein>
<feature type="region of interest" description="Disordered" evidence="1">
    <location>
        <begin position="401"/>
        <end position="420"/>
    </location>
</feature>